<evidence type="ECO:0000313" key="6">
    <source>
        <dbReference type="Proteomes" id="UP000060602"/>
    </source>
</evidence>
<gene>
    <name evidence="5" type="ORF">AL504_07145</name>
</gene>
<dbReference type="SUPFAM" id="SSF46785">
    <property type="entry name" value="Winged helix' DNA-binding domain"/>
    <property type="match status" value="1"/>
</dbReference>
<evidence type="ECO:0000256" key="1">
    <source>
        <dbReference type="ARBA" id="ARBA00023015"/>
    </source>
</evidence>
<sequence length="163" mass="18290">MRSKSFEGMVCSIATVLDAVGDRWAMLILRDLVLGLRRYDDLRRSTGIANATLADRLRQLEQNGLIERRLYQSGPDRHEYLPTARGRDIALVLQALAQVGDQWQPEGGPPLRFMNARTGRRVELGLVEEGTGARVGHQDLRVEAGPGADDLMRWRLAQKTERA</sequence>
<evidence type="ECO:0000313" key="5">
    <source>
        <dbReference type="EMBL" id="AMG35830.1"/>
    </source>
</evidence>
<reference evidence="6" key="1">
    <citation type="submission" date="2015-12" db="EMBL/GenBank/DDBJ databases">
        <title>FDA dAtabase for Regulatory Grade micrObial Sequences (FDA-ARGOS): Supporting development and validation of Infectious Disease Dx tests.</title>
        <authorList>
            <person name="Case J."/>
            <person name="Tallon L."/>
            <person name="Sadzewicz L."/>
            <person name="Sengamalay N."/>
            <person name="Ott S."/>
            <person name="Godinez A."/>
            <person name="Nagaraj S."/>
            <person name="Nadendla S."/>
            <person name="Sichtig H."/>
        </authorList>
    </citation>
    <scope>NUCLEOTIDE SEQUENCE [LARGE SCALE GENOMIC DNA]</scope>
    <source>
        <strain evidence="6">FDAARGOS_147</strain>
    </source>
</reference>
<protein>
    <submittedName>
        <fullName evidence="5">Transcriptional regulator</fullName>
    </submittedName>
</protein>
<name>A0A0X8NWX0_ALCXX</name>
<dbReference type="Gene3D" id="1.10.10.10">
    <property type="entry name" value="Winged helix-like DNA-binding domain superfamily/Winged helix DNA-binding domain"/>
    <property type="match status" value="1"/>
</dbReference>
<dbReference type="Pfam" id="PF01638">
    <property type="entry name" value="HxlR"/>
    <property type="match status" value="1"/>
</dbReference>
<organism evidence="5 6">
    <name type="scientific">Alcaligenes xylosoxydans xylosoxydans</name>
    <name type="common">Achromobacter xylosoxidans</name>
    <dbReference type="NCBI Taxonomy" id="85698"/>
    <lineage>
        <taxon>Bacteria</taxon>
        <taxon>Pseudomonadati</taxon>
        <taxon>Pseudomonadota</taxon>
        <taxon>Betaproteobacteria</taxon>
        <taxon>Burkholderiales</taxon>
        <taxon>Alcaligenaceae</taxon>
        <taxon>Achromobacter</taxon>
    </lineage>
</organism>
<dbReference type="Proteomes" id="UP000060602">
    <property type="component" value="Chromosome"/>
</dbReference>
<feature type="domain" description="HTH hxlR-type" evidence="4">
    <location>
        <begin position="11"/>
        <end position="108"/>
    </location>
</feature>
<dbReference type="PANTHER" id="PTHR33204">
    <property type="entry name" value="TRANSCRIPTIONAL REGULATOR, MARR FAMILY"/>
    <property type="match status" value="1"/>
</dbReference>
<evidence type="ECO:0000259" key="4">
    <source>
        <dbReference type="PROSITE" id="PS51118"/>
    </source>
</evidence>
<accession>A0A0X8NWX0</accession>
<dbReference type="PANTHER" id="PTHR33204:SF18">
    <property type="entry name" value="TRANSCRIPTIONAL REGULATORY PROTEIN"/>
    <property type="match status" value="1"/>
</dbReference>
<dbReference type="InterPro" id="IPR036388">
    <property type="entry name" value="WH-like_DNA-bd_sf"/>
</dbReference>
<dbReference type="InterPro" id="IPR002577">
    <property type="entry name" value="HTH_HxlR"/>
</dbReference>
<keyword evidence="2" id="KW-0238">DNA-binding</keyword>
<dbReference type="EMBL" id="CP014060">
    <property type="protein sequence ID" value="AMG35830.1"/>
    <property type="molecule type" value="Genomic_DNA"/>
</dbReference>
<keyword evidence="3" id="KW-0804">Transcription</keyword>
<keyword evidence="1" id="KW-0805">Transcription regulation</keyword>
<dbReference type="InterPro" id="IPR036390">
    <property type="entry name" value="WH_DNA-bd_sf"/>
</dbReference>
<proteinExistence type="predicted"/>
<dbReference type="PROSITE" id="PS51118">
    <property type="entry name" value="HTH_HXLR"/>
    <property type="match status" value="1"/>
</dbReference>
<dbReference type="AlphaFoldDB" id="A0A0X8NWX0"/>
<evidence type="ECO:0000256" key="3">
    <source>
        <dbReference type="ARBA" id="ARBA00023163"/>
    </source>
</evidence>
<evidence type="ECO:0000256" key="2">
    <source>
        <dbReference type="ARBA" id="ARBA00023125"/>
    </source>
</evidence>
<dbReference type="GO" id="GO:0003677">
    <property type="term" value="F:DNA binding"/>
    <property type="evidence" value="ECO:0007669"/>
    <property type="project" value="UniProtKB-KW"/>
</dbReference>